<feature type="region of interest" description="Disordered" evidence="2">
    <location>
        <begin position="24"/>
        <end position="67"/>
    </location>
</feature>
<feature type="domain" description="E3 ubiquitin ligase UBR4 C-terminal" evidence="3">
    <location>
        <begin position="936"/>
        <end position="1213"/>
    </location>
</feature>
<feature type="region of interest" description="UBR4 E3 catalytic module" evidence="1">
    <location>
        <begin position="598"/>
        <end position="1266"/>
    </location>
</feature>
<comment type="similarity">
    <text evidence="1">Belongs to the UBR4 family.</text>
</comment>
<dbReference type="InterPro" id="IPR025704">
    <property type="entry name" value="E3_Ub_ligase_UBR4_C"/>
</dbReference>
<evidence type="ECO:0000313" key="4">
    <source>
        <dbReference type="EMBL" id="EJK63844.1"/>
    </source>
</evidence>
<dbReference type="InterPro" id="IPR045189">
    <property type="entry name" value="UBR4-like"/>
</dbReference>
<comment type="caution">
    <text evidence="4">The sequence shown here is derived from an EMBL/GenBank/DDBJ whole genome shotgun (WGS) entry which is preliminary data.</text>
</comment>
<feature type="non-terminal residue" evidence="4">
    <location>
        <position position="1"/>
    </location>
</feature>
<organism evidence="4 5">
    <name type="scientific">Thalassiosira oceanica</name>
    <name type="common">Marine diatom</name>
    <dbReference type="NCBI Taxonomy" id="159749"/>
    <lineage>
        <taxon>Eukaryota</taxon>
        <taxon>Sar</taxon>
        <taxon>Stramenopiles</taxon>
        <taxon>Ochrophyta</taxon>
        <taxon>Bacillariophyta</taxon>
        <taxon>Coscinodiscophyceae</taxon>
        <taxon>Thalassiosirophycidae</taxon>
        <taxon>Thalassiosirales</taxon>
        <taxon>Thalassiosiraceae</taxon>
        <taxon>Thalassiosira</taxon>
    </lineage>
</organism>
<feature type="domain" description="E3 ubiquitin ligase UBR4 C-terminal" evidence="3">
    <location>
        <begin position="109"/>
        <end position="265"/>
    </location>
</feature>
<sequence length="1266" mass="136533">PPRKPLNLKIFMRRAPTQEEFFRGNLTKNPVGLGTLRGSSSSSNSGGGGDERRSSGGGGNGDGNEPRVRDLRMHIAKDLQVSFSYIPFPRRERERVEVSNRPILQQQMEDSAELLELLVANKILDLNLKLRVVQQVLWKKYVEENATSASSLVAGAGPSHQMISTGSGLSMIFNSSRARSAGADDNAILATYPPMVVTYRLAGVDGEATEDTVEDGDLDDPEAPNAANSTPAAIERRNEKEYGLTRLITKDRGAAVLLDSVKGTIDELLRRIRRDEVSRRHRLRDPSAAEDGDGNRTRELFSKAPPCPGLVLLRHCANIADNRKKLLANRAPTLLLRILLDILNAMNRDSGRSCRRARADTFDFGAVDDVGGGGSAPSARGKKATVEGNPTTDALQEIIEMLASDISSEIGGETSSGESSSLVRAEGSFADLGQAKESGQISGNDDEDRTLPLVMKSLHSTELSPPLRKVIAKLLPFLTYGQVSQSRDLATYFLQYVDVNALGAPDSDPDEDGNNDCVLMSTFVDTATNLPPVSVCDNIRRELIRNGFVSRIRSFLVEGAPSRPPPWSPALYAKTAGKMTSAETDELREEWRKYLNKRGLDVAFKMLTGLCTRHSDTQCLLADASDDSAMQVESADGPGSDLLSLCHWIESTSDNTASGIQNPNGILAETLLDHLKEDNDVTSRRVNAVRKETRDRKKELAEERRNKALVGMSTFGTLPGASGGASSGSAAGGMFASMISSLTGGAGGQQQRTRSSKSETAAASASKAKPAWMAEMEAMEDETLACAVCQEGRTLQPSELLGLYAYMKKVTVSGVGGSTGNIDGTVLLLSLPVSFPSSLLSTDSETLFEKARNASNALEGSSQALTSMSAANNTSSSRNSCFVTTVSAGNAIHISCHKKAKAADRSHPKAPKSKRRRSNLFLALAFSFDSPSFFLALPTGEWEGASLRNSRVTCNVIVPLVSSKASEETALAEYNAHTTNTLGARPKSTLWNCLHDIRFLLLRMAYGENLGADCGGGSSTSNNLLLLHQMNSADLFAINAEHDESLEVSRHAKGLSAGFLVACEMVESPNFDRTGVKMKRLERGVAASAPMAALLSILFYNSDDKSKPASRKSTNSQWETHMSRFLTGLIRCAGQRHALGLSDSGCVTSRGLSTGNRKNAGKARSFVDWSDVSGRSKPSHKSSMIEEYSRDLRPLITLYVLFGELSKEFVANKDDEGNEESSERLAAKLEDCYKSSNIHDLLDIAGINMDHGAICRAFEKGARSIS</sequence>
<dbReference type="Proteomes" id="UP000266841">
    <property type="component" value="Unassembled WGS sequence"/>
</dbReference>
<reference evidence="4 5" key="1">
    <citation type="journal article" date="2012" name="Genome Biol.">
        <title>Genome and low-iron response of an oceanic diatom adapted to chronic iron limitation.</title>
        <authorList>
            <person name="Lommer M."/>
            <person name="Specht M."/>
            <person name="Roy A.S."/>
            <person name="Kraemer L."/>
            <person name="Andreson R."/>
            <person name="Gutowska M.A."/>
            <person name="Wolf J."/>
            <person name="Bergner S.V."/>
            <person name="Schilhabel M.B."/>
            <person name="Klostermeier U.C."/>
            <person name="Beiko R.G."/>
            <person name="Rosenstiel P."/>
            <person name="Hippler M."/>
            <person name="Laroche J."/>
        </authorList>
    </citation>
    <scope>NUCLEOTIDE SEQUENCE [LARGE SCALE GENOMIC DNA]</scope>
    <source>
        <strain evidence="4 5">CCMP1005</strain>
    </source>
</reference>
<dbReference type="OrthoDB" id="30336at2759"/>
<name>K0SFQ4_THAOC</name>
<feature type="compositionally biased region" description="Acidic residues" evidence="2">
    <location>
        <begin position="208"/>
        <end position="222"/>
    </location>
</feature>
<feature type="region of interest" description="Disordered" evidence="2">
    <location>
        <begin position="743"/>
        <end position="768"/>
    </location>
</feature>
<keyword evidence="1" id="KW-0479">Metal-binding</keyword>
<gene>
    <name evidence="4" type="ORF">THAOC_15478</name>
</gene>
<feature type="domain" description="E3 ubiquitin ligase UBR4 C-terminal" evidence="3">
    <location>
        <begin position="311"/>
        <end position="712"/>
    </location>
</feature>
<dbReference type="PANTHER" id="PTHR21725:SF1">
    <property type="entry name" value="E3 UBIQUITIN-PROTEIN LIGASE UBR4"/>
    <property type="match status" value="1"/>
</dbReference>
<dbReference type="EMBL" id="AGNL01017963">
    <property type="protein sequence ID" value="EJK63844.1"/>
    <property type="molecule type" value="Genomic_DNA"/>
</dbReference>
<feature type="compositionally biased region" description="Low complexity" evidence="2">
    <location>
        <begin position="758"/>
        <end position="768"/>
    </location>
</feature>
<dbReference type="AlphaFoldDB" id="K0SFQ4"/>
<protein>
    <recommendedName>
        <fullName evidence="3">E3 ubiquitin ligase UBR4 C-terminal domain-containing protein</fullName>
    </recommendedName>
</protein>
<keyword evidence="5" id="KW-1185">Reference proteome</keyword>
<evidence type="ECO:0000256" key="1">
    <source>
        <dbReference type="PROSITE-ProRule" id="PRU01388"/>
    </source>
</evidence>
<feature type="region of interest" description="Disordered" evidence="2">
    <location>
        <begin position="208"/>
        <end position="238"/>
    </location>
</feature>
<proteinExistence type="inferred from homology"/>
<evidence type="ECO:0000259" key="3">
    <source>
        <dbReference type="Pfam" id="PF13764"/>
    </source>
</evidence>
<dbReference type="GO" id="GO:0008270">
    <property type="term" value="F:zinc ion binding"/>
    <property type="evidence" value="ECO:0007669"/>
    <property type="project" value="UniProtKB-KW"/>
</dbReference>
<dbReference type="Pfam" id="PF13764">
    <property type="entry name" value="E3_UbLigase_R4"/>
    <property type="match status" value="4"/>
</dbReference>
<dbReference type="eggNOG" id="KOG1776">
    <property type="taxonomic scope" value="Eukaryota"/>
</dbReference>
<dbReference type="PROSITE" id="PS52043">
    <property type="entry name" value="UBR4_E3"/>
    <property type="match status" value="1"/>
</dbReference>
<evidence type="ECO:0000256" key="2">
    <source>
        <dbReference type="SAM" id="MobiDB-lite"/>
    </source>
</evidence>
<keyword evidence="1" id="KW-0863">Zinc-finger</keyword>
<dbReference type="OMA" id="ACEMVES"/>
<accession>K0SFQ4</accession>
<feature type="domain" description="E3 ubiquitin ligase UBR4 C-terminal" evidence="3">
    <location>
        <begin position="765"/>
        <end position="907"/>
    </location>
</feature>
<keyword evidence="1" id="KW-0862">Zinc</keyword>
<evidence type="ECO:0000313" key="5">
    <source>
        <dbReference type="Proteomes" id="UP000266841"/>
    </source>
</evidence>
<dbReference type="PANTHER" id="PTHR21725">
    <property type="entry name" value="E3 UBIQUITIN-PROTEIN LIGASE UBR4"/>
    <property type="match status" value="1"/>
</dbReference>